<dbReference type="EnsemblMetazoa" id="ADAC010388-RA">
    <property type="protein sequence ID" value="ADAC010388-PA"/>
    <property type="gene ID" value="ADAC010388"/>
</dbReference>
<dbReference type="STRING" id="43151.W5J3Y7"/>
<evidence type="ECO:0000313" key="11">
    <source>
        <dbReference type="EnsemblMetazoa" id="ADAC010388-PA"/>
    </source>
</evidence>
<evidence type="ECO:0000256" key="2">
    <source>
        <dbReference type="ARBA" id="ARBA00022723"/>
    </source>
</evidence>
<sequence>MEWRPNSHELIKKIDAVQYHVLSSDQCVVILDLLPAASFHFLVLSRKDIESVYQLRTEDIPLLQHMHEMGLEAAKSTGLATERFDLGYHLGPSQRRLHLHVVSKDYHSPHLRDKYRWNAFHTDFFLQTEVAIERLRTHGSIEWLPQPVLTAWISAPLKCNQCSYHPKTFHDLKKHLQQHAEQSSM</sequence>
<dbReference type="AlphaFoldDB" id="W5J3Y7"/>
<accession>W5J3Y7</accession>
<keyword evidence="4" id="KW-0862">Zinc</keyword>
<comment type="subcellular location">
    <subcellularLocation>
        <location evidence="1">Nucleus</location>
    </subcellularLocation>
</comment>
<dbReference type="SUPFAM" id="SSF54197">
    <property type="entry name" value="HIT-like"/>
    <property type="match status" value="1"/>
</dbReference>
<reference evidence="11" key="4">
    <citation type="submission" date="2015-06" db="UniProtKB">
        <authorList>
            <consortium name="EnsemblMetazoa"/>
        </authorList>
    </citation>
    <scope>IDENTIFICATION</scope>
</reference>
<proteinExistence type="predicted"/>
<dbReference type="eggNOG" id="KOG0562">
    <property type="taxonomic scope" value="Eukaryota"/>
</dbReference>
<dbReference type="InterPro" id="IPR011146">
    <property type="entry name" value="HIT-like"/>
</dbReference>
<dbReference type="Gene3D" id="3.30.428.10">
    <property type="entry name" value="HIT-like"/>
    <property type="match status" value="1"/>
</dbReference>
<dbReference type="GO" id="GO:0046872">
    <property type="term" value="F:metal ion binding"/>
    <property type="evidence" value="ECO:0007669"/>
    <property type="project" value="UniProtKB-KW"/>
</dbReference>
<evidence type="ECO:0000256" key="1">
    <source>
        <dbReference type="ARBA" id="ARBA00004123"/>
    </source>
</evidence>
<dbReference type="PANTHER" id="PTHR12486:SF4">
    <property type="entry name" value="APRATAXIN"/>
    <property type="match status" value="1"/>
</dbReference>
<dbReference type="GO" id="GO:0033699">
    <property type="term" value="F:DNA 5'-adenosine monophosphate hydrolase activity"/>
    <property type="evidence" value="ECO:0007669"/>
    <property type="project" value="TreeGrafter"/>
</dbReference>
<organism evidence="10">
    <name type="scientific">Anopheles darlingi</name>
    <name type="common">Mosquito</name>
    <dbReference type="NCBI Taxonomy" id="43151"/>
    <lineage>
        <taxon>Eukaryota</taxon>
        <taxon>Metazoa</taxon>
        <taxon>Ecdysozoa</taxon>
        <taxon>Arthropoda</taxon>
        <taxon>Hexapoda</taxon>
        <taxon>Insecta</taxon>
        <taxon>Pterygota</taxon>
        <taxon>Neoptera</taxon>
        <taxon>Endopterygota</taxon>
        <taxon>Diptera</taxon>
        <taxon>Nematocera</taxon>
        <taxon>Culicoidea</taxon>
        <taxon>Culicidae</taxon>
        <taxon>Anophelinae</taxon>
        <taxon>Anopheles</taxon>
    </lineage>
</organism>
<gene>
    <name evidence="10" type="ORF">AND_010388</name>
</gene>
<comment type="caution">
    <text evidence="8">Lacks conserved residue(s) required for the propagation of feature annotation.</text>
</comment>
<dbReference type="InterPro" id="IPR032566">
    <property type="entry name" value="Znf-C2HE"/>
</dbReference>
<dbReference type="OMA" id="CLKTKYH"/>
<evidence type="ECO:0000256" key="6">
    <source>
        <dbReference type="ARBA" id="ARBA00023204"/>
    </source>
</evidence>
<keyword evidence="2" id="KW-0479">Metal-binding</keyword>
<dbReference type="Proteomes" id="UP000000673">
    <property type="component" value="Unassembled WGS sequence"/>
</dbReference>
<dbReference type="PROSITE" id="PS51084">
    <property type="entry name" value="HIT_2"/>
    <property type="match status" value="1"/>
</dbReference>
<evidence type="ECO:0000256" key="5">
    <source>
        <dbReference type="ARBA" id="ARBA00023125"/>
    </source>
</evidence>
<dbReference type="Pfam" id="PF11969">
    <property type="entry name" value="DcpS_C"/>
    <property type="match status" value="1"/>
</dbReference>
<evidence type="ECO:0000256" key="7">
    <source>
        <dbReference type="ARBA" id="ARBA00023242"/>
    </source>
</evidence>
<dbReference type="GO" id="GO:1990165">
    <property type="term" value="F:single-strand break-containing DNA binding"/>
    <property type="evidence" value="ECO:0007669"/>
    <property type="project" value="TreeGrafter"/>
</dbReference>
<dbReference type="VEuPathDB" id="VectorBase:ADAC010388"/>
<keyword evidence="5" id="KW-0238">DNA-binding</keyword>
<dbReference type="GO" id="GO:0000012">
    <property type="term" value="P:single strand break repair"/>
    <property type="evidence" value="ECO:0007669"/>
    <property type="project" value="TreeGrafter"/>
</dbReference>
<dbReference type="HOGENOM" id="CLU_066882_3_0_1"/>
<dbReference type="PANTHER" id="PTHR12486">
    <property type="entry name" value="APRATAXIN-RELATED"/>
    <property type="match status" value="1"/>
</dbReference>
<keyword evidence="7" id="KW-0539">Nucleus</keyword>
<dbReference type="Pfam" id="PF16278">
    <property type="entry name" value="zf-C2HE"/>
    <property type="match status" value="1"/>
</dbReference>
<dbReference type="GO" id="GO:0003725">
    <property type="term" value="F:double-stranded RNA binding"/>
    <property type="evidence" value="ECO:0007669"/>
    <property type="project" value="TreeGrafter"/>
</dbReference>
<dbReference type="EMBL" id="ADMH02002178">
    <property type="protein sequence ID" value="ETN58038.1"/>
    <property type="molecule type" value="Genomic_DNA"/>
</dbReference>
<protein>
    <recommendedName>
        <fullName evidence="9">HIT domain-containing protein</fullName>
    </recommendedName>
</protein>
<evidence type="ECO:0000256" key="8">
    <source>
        <dbReference type="PROSITE-ProRule" id="PRU00464"/>
    </source>
</evidence>
<feature type="domain" description="HIT" evidence="9">
    <location>
        <begin position="7"/>
        <end position="111"/>
    </location>
</feature>
<dbReference type="VEuPathDB" id="VectorBase:ADAR2_010529"/>
<evidence type="ECO:0000256" key="3">
    <source>
        <dbReference type="ARBA" id="ARBA00022763"/>
    </source>
</evidence>
<dbReference type="GO" id="GO:0030983">
    <property type="term" value="F:mismatched DNA binding"/>
    <property type="evidence" value="ECO:0007669"/>
    <property type="project" value="TreeGrafter"/>
</dbReference>
<reference evidence="10" key="3">
    <citation type="journal article" date="2013" name="Nucleic Acids Res.">
        <title>The genome of Anopheles darlingi, the main neotropical malaria vector.</title>
        <authorList>
            <person name="Marinotti O."/>
            <person name="Cerqueira G.C."/>
            <person name="de Almeida L.G."/>
            <person name="Ferro M.I."/>
            <person name="Loreto E.L."/>
            <person name="Zaha A."/>
            <person name="Teixeira S.M."/>
            <person name="Wespiser A.R."/>
            <person name="Almeida E Silva A."/>
            <person name="Schlindwein A.D."/>
            <person name="Pacheco A.C."/>
            <person name="Silva A.L."/>
            <person name="Graveley B.R."/>
            <person name="Walenz B.P."/>
            <person name="Lima Bde A."/>
            <person name="Ribeiro C.A."/>
            <person name="Nunes-Silva C.G."/>
            <person name="de Carvalho C.R."/>
            <person name="Soares C.M."/>
            <person name="de Menezes C.B."/>
            <person name="Matiolli C."/>
            <person name="Caffrey D."/>
            <person name="Araujo D.A."/>
            <person name="de Oliveira D.M."/>
            <person name="Golenbock D."/>
            <person name="Grisard E.C."/>
            <person name="Fantinatti-Garboggini F."/>
            <person name="de Carvalho F.M."/>
            <person name="Barcellos F.G."/>
            <person name="Prosdocimi F."/>
            <person name="May G."/>
            <person name="Azevedo Junior G.M."/>
            <person name="Guimaraes G.M."/>
            <person name="Goldman G.H."/>
            <person name="Padilha I.Q."/>
            <person name="Batista Jda S."/>
            <person name="Ferro J.A."/>
            <person name="Ribeiro J.M."/>
            <person name="Fietto J.L."/>
            <person name="Dabbas K.M."/>
            <person name="Cerdeira L."/>
            <person name="Agnez-Lima L.F."/>
            <person name="Brocchi M."/>
            <person name="de Carvalho M.O."/>
            <person name="Teixeira Mde M."/>
            <person name="Diniz Maia Mde M."/>
            <person name="Goldman M.H."/>
            <person name="Cruz Schneider M.P."/>
            <person name="Felipe M.S."/>
            <person name="Hungria M."/>
            <person name="Nicolas M.F."/>
            <person name="Pereira M."/>
            <person name="Montes M.A."/>
            <person name="Cantao M.E."/>
            <person name="Vincentz M."/>
            <person name="Rafael M.S."/>
            <person name="Silverman N."/>
            <person name="Stoco P.H."/>
            <person name="Souza R.C."/>
            <person name="Vicentini R."/>
            <person name="Gazzinelli R.T."/>
            <person name="Neves Rde O."/>
            <person name="Silva R."/>
            <person name="Astolfi-Filho S."/>
            <person name="Maciel T.E."/>
            <person name="Urmenyi T.P."/>
            <person name="Tadei W.P."/>
            <person name="Camargo E.P."/>
            <person name="de Vasconcelos A.T."/>
        </authorList>
    </citation>
    <scope>NUCLEOTIDE SEQUENCE</scope>
</reference>
<reference evidence="10" key="2">
    <citation type="submission" date="2010-05" db="EMBL/GenBank/DDBJ databases">
        <authorList>
            <person name="Almeida L.G."/>
            <person name="Nicolas M.F."/>
            <person name="Souza R.C."/>
            <person name="Vasconcelos A.T.R."/>
        </authorList>
    </citation>
    <scope>NUCLEOTIDE SEQUENCE</scope>
</reference>
<keyword evidence="6" id="KW-0234">DNA repair</keyword>
<evidence type="ECO:0000313" key="10">
    <source>
        <dbReference type="EMBL" id="ETN58038.1"/>
    </source>
</evidence>
<keyword evidence="12" id="KW-1185">Reference proteome</keyword>
<dbReference type="FunFam" id="3.30.428.10:FF:000004">
    <property type="entry name" value="aprataxin isoform X2"/>
    <property type="match status" value="1"/>
</dbReference>
<dbReference type="InterPro" id="IPR036265">
    <property type="entry name" value="HIT-like_sf"/>
</dbReference>
<keyword evidence="3" id="KW-0227">DNA damage</keyword>
<dbReference type="GO" id="GO:0005634">
    <property type="term" value="C:nucleus"/>
    <property type="evidence" value="ECO:0007669"/>
    <property type="project" value="UniProtKB-SubCell"/>
</dbReference>
<dbReference type="GO" id="GO:0003697">
    <property type="term" value="F:single-stranded DNA binding"/>
    <property type="evidence" value="ECO:0007669"/>
    <property type="project" value="TreeGrafter"/>
</dbReference>
<evidence type="ECO:0000313" key="12">
    <source>
        <dbReference type="Proteomes" id="UP000000673"/>
    </source>
</evidence>
<reference evidence="10 12" key="1">
    <citation type="journal article" date="2010" name="BMC Genomics">
        <title>Combination of measures distinguishes pre-miRNAs from other stem-loops in the genome of the newly sequenced Anopheles darlingi.</title>
        <authorList>
            <person name="Mendes N.D."/>
            <person name="Freitas A.T."/>
            <person name="Vasconcelos A.T."/>
            <person name="Sagot M.F."/>
        </authorList>
    </citation>
    <scope>NUCLEOTIDE SEQUENCE</scope>
</reference>
<name>W5J3Y7_ANODA</name>
<evidence type="ECO:0000259" key="9">
    <source>
        <dbReference type="PROSITE" id="PS51084"/>
    </source>
</evidence>
<evidence type="ECO:0000256" key="4">
    <source>
        <dbReference type="ARBA" id="ARBA00022833"/>
    </source>
</evidence>